<organism evidence="1">
    <name type="scientific">Siphoviridae sp. ctWhx86</name>
    <dbReference type="NCBI Taxonomy" id="2826362"/>
    <lineage>
        <taxon>Viruses</taxon>
        <taxon>Duplodnaviria</taxon>
        <taxon>Heunggongvirae</taxon>
        <taxon>Uroviricota</taxon>
        <taxon>Caudoviricetes</taxon>
    </lineage>
</organism>
<sequence length="32" mass="3505">MDDLGQGLESGASSTSRRHKIVQSVYLLDVEL</sequence>
<dbReference type="EMBL" id="BK015702">
    <property type="protein sequence ID" value="DAE20846.1"/>
    <property type="molecule type" value="Genomic_DNA"/>
</dbReference>
<protein>
    <submittedName>
        <fullName evidence="1">Uncharacterized protein</fullName>
    </submittedName>
</protein>
<evidence type="ECO:0000313" key="1">
    <source>
        <dbReference type="EMBL" id="DAE20846.1"/>
    </source>
</evidence>
<reference evidence="1" key="1">
    <citation type="journal article" date="2021" name="Proc. Natl. Acad. Sci. U.S.A.">
        <title>A Catalog of Tens of Thousands of Viruses from Human Metagenomes Reveals Hidden Associations with Chronic Diseases.</title>
        <authorList>
            <person name="Tisza M.J."/>
            <person name="Buck C.B."/>
        </authorList>
    </citation>
    <scope>NUCLEOTIDE SEQUENCE</scope>
    <source>
        <strain evidence="1">CtWhx86</strain>
    </source>
</reference>
<name>A0A8S5QNN6_9CAUD</name>
<proteinExistence type="predicted"/>
<accession>A0A8S5QNN6</accession>